<feature type="binding site" evidence="8">
    <location>
        <position position="218"/>
    </location>
    <ligand>
        <name>NAD(+)</name>
        <dbReference type="ChEBI" id="CHEBI:57540"/>
    </ligand>
</feature>
<dbReference type="PANTHER" id="PTHR20275:SF43">
    <property type="entry name" value="BIFUNCTIONAL NADP PHOSPHATASE_NAD KINASE"/>
    <property type="match status" value="1"/>
</dbReference>
<comment type="catalytic activity">
    <reaction evidence="8">
        <text>NAD(+) + ATP = ADP + NADP(+) + H(+)</text>
        <dbReference type="Rhea" id="RHEA:18629"/>
        <dbReference type="ChEBI" id="CHEBI:15378"/>
        <dbReference type="ChEBI" id="CHEBI:30616"/>
        <dbReference type="ChEBI" id="CHEBI:57540"/>
        <dbReference type="ChEBI" id="CHEBI:58349"/>
        <dbReference type="ChEBI" id="CHEBI:456216"/>
        <dbReference type="EC" id="2.7.1.23"/>
    </reaction>
</comment>
<evidence type="ECO:0000256" key="3">
    <source>
        <dbReference type="ARBA" id="ARBA00022741"/>
    </source>
</evidence>
<name>A0A0A7GF45_GEOAI</name>
<sequence>MKIGIVYKFDSVEIAREVAEFLEKYGYQAELHHIPSCALEDCGMIVTVGGDGTILRTLQELKNPPPIFGINTGRMGILTHASPENYGEELLRAAEGKLRIEEFMRIEASHRDVRVTALNEVAVVSSIQARLIEFEVYADGELIESMRADGAIFSTPTGSTAYSLSAGGPIIDPYTEAICFTPISPFRIGWRPWVLSPEREVKIRVSALRDALAIADGNKSMEVGAGEEVIIKKSENPARFFEKPSRITDMVAKMRSMK</sequence>
<comment type="subcellular location">
    <subcellularLocation>
        <location evidence="8">Cytoplasm</location>
    </subcellularLocation>
</comment>
<feature type="binding site" evidence="8">
    <location>
        <begin position="51"/>
        <end position="52"/>
    </location>
    <ligand>
        <name>NAD(+)</name>
        <dbReference type="ChEBI" id="CHEBI:57540"/>
    </ligand>
</feature>
<evidence type="ECO:0000256" key="6">
    <source>
        <dbReference type="ARBA" id="ARBA00022857"/>
    </source>
</evidence>
<dbReference type="eggNOG" id="arCOG01348">
    <property type="taxonomic scope" value="Archaea"/>
</dbReference>
<dbReference type="RefSeq" id="WP_048092264.1">
    <property type="nucleotide sequence ID" value="NZ_CP009552.1"/>
</dbReference>
<feature type="binding site" evidence="8">
    <location>
        <position position="149"/>
    </location>
    <ligand>
        <name>NAD(+)</name>
        <dbReference type="ChEBI" id="CHEBI:57540"/>
    </ligand>
</feature>
<evidence type="ECO:0000256" key="1">
    <source>
        <dbReference type="ARBA" id="ARBA00022490"/>
    </source>
</evidence>
<dbReference type="Pfam" id="PF20143">
    <property type="entry name" value="NAD_kinase_C"/>
    <property type="match status" value="1"/>
</dbReference>
<comment type="cofactor">
    <cofactor evidence="8">
        <name>a divalent metal cation</name>
        <dbReference type="ChEBI" id="CHEBI:60240"/>
    </cofactor>
</comment>
<dbReference type="GeneID" id="24798003"/>
<keyword evidence="4 8" id="KW-0418">Kinase</keyword>
<reference evidence="9 10" key="1">
    <citation type="journal article" date="2015" name="Appl. Environ. Microbiol.">
        <title>The Geoglobus acetivorans genome: Fe(III) reduction, acetate utilization, autotrophic growth, and degradation of aromatic compounds in a hyperthermophilic archaeon.</title>
        <authorList>
            <person name="Mardanov A.V."/>
            <person name="Slododkina G.B."/>
            <person name="Slobodkin A.I."/>
            <person name="Beletsky A.V."/>
            <person name="Gavrilov S.N."/>
            <person name="Kublanov I.V."/>
            <person name="Bonch-Osmolovskaya E.A."/>
            <person name="Skryabin K.G."/>
            <person name="Ravin N.V."/>
        </authorList>
    </citation>
    <scope>NUCLEOTIDE SEQUENCE [LARGE SCALE GENOMIC DNA]</scope>
    <source>
        <strain evidence="9 10">SBH6</strain>
    </source>
</reference>
<evidence type="ECO:0000256" key="2">
    <source>
        <dbReference type="ARBA" id="ARBA00022679"/>
    </source>
</evidence>
<feature type="active site" description="Proton acceptor" evidence="8">
    <location>
        <position position="51"/>
    </location>
</feature>
<evidence type="ECO:0000313" key="10">
    <source>
        <dbReference type="Proteomes" id="UP000030624"/>
    </source>
</evidence>
<gene>
    <name evidence="8" type="primary">nadK</name>
    <name evidence="9" type="ORF">GACE_1419</name>
</gene>
<keyword evidence="1 8" id="KW-0963">Cytoplasm</keyword>
<evidence type="ECO:0000256" key="4">
    <source>
        <dbReference type="ARBA" id="ARBA00022777"/>
    </source>
</evidence>
<evidence type="ECO:0000256" key="8">
    <source>
        <dbReference type="HAMAP-Rule" id="MF_00361"/>
    </source>
</evidence>
<dbReference type="Proteomes" id="UP000030624">
    <property type="component" value="Chromosome"/>
</dbReference>
<dbReference type="STRING" id="565033.GACE_1419"/>
<dbReference type="Gene3D" id="2.60.200.30">
    <property type="entry name" value="Probable inorganic polyphosphate/atp-NAD kinase, domain 2"/>
    <property type="match status" value="1"/>
</dbReference>
<dbReference type="Gene3D" id="3.40.50.10330">
    <property type="entry name" value="Probable inorganic polyphosphate/atp-NAD kinase, domain 1"/>
    <property type="match status" value="1"/>
</dbReference>
<dbReference type="GO" id="GO:0003951">
    <property type="term" value="F:NAD+ kinase activity"/>
    <property type="evidence" value="ECO:0007669"/>
    <property type="project" value="UniProtKB-UniRule"/>
</dbReference>
<dbReference type="Pfam" id="PF01513">
    <property type="entry name" value="NAD_kinase"/>
    <property type="match status" value="1"/>
</dbReference>
<keyword evidence="3 8" id="KW-0547">Nucleotide-binding</keyword>
<proteinExistence type="inferred from homology"/>
<dbReference type="AlphaFoldDB" id="A0A0A7GF45"/>
<evidence type="ECO:0000313" key="9">
    <source>
        <dbReference type="EMBL" id="AIY90458.1"/>
    </source>
</evidence>
<comment type="function">
    <text evidence="8">Involved in the regulation of the intracellular balance of NAD and NADP, and is a key enzyme in the biosynthesis of NADP. Catalyzes specifically the phosphorylation on 2'-hydroxyl of the adenosine moiety of NAD to yield NADP.</text>
</comment>
<dbReference type="HOGENOM" id="CLU_008831_0_2_2"/>
<dbReference type="EMBL" id="CP009552">
    <property type="protein sequence ID" value="AIY90458.1"/>
    <property type="molecule type" value="Genomic_DNA"/>
</dbReference>
<keyword evidence="6 8" id="KW-0521">NADP</keyword>
<dbReference type="InterPro" id="IPR017437">
    <property type="entry name" value="ATP-NAD_kinase_PpnK-typ_C"/>
</dbReference>
<dbReference type="InterPro" id="IPR016064">
    <property type="entry name" value="NAD/diacylglycerol_kinase_sf"/>
</dbReference>
<dbReference type="KEGG" id="gac:GACE_1419"/>
<feature type="binding site" evidence="8">
    <location>
        <position position="130"/>
    </location>
    <ligand>
        <name>NAD(+)</name>
        <dbReference type="ChEBI" id="CHEBI:57540"/>
    </ligand>
</feature>
<dbReference type="GO" id="GO:0019674">
    <property type="term" value="P:NAD+ metabolic process"/>
    <property type="evidence" value="ECO:0007669"/>
    <property type="project" value="InterPro"/>
</dbReference>
<keyword evidence="5 8" id="KW-0067">ATP-binding</keyword>
<protein>
    <recommendedName>
        <fullName evidence="8">NAD kinase</fullName>
        <ecNumber evidence="8">2.7.1.23</ecNumber>
    </recommendedName>
    <alternativeName>
        <fullName evidence="8">ATP-dependent NAD kinase</fullName>
    </alternativeName>
</protein>
<dbReference type="PANTHER" id="PTHR20275">
    <property type="entry name" value="NAD KINASE"/>
    <property type="match status" value="1"/>
</dbReference>
<evidence type="ECO:0000256" key="7">
    <source>
        <dbReference type="ARBA" id="ARBA00023027"/>
    </source>
</evidence>
<comment type="caution">
    <text evidence="8">Lacks conserved residue(s) required for the propagation of feature annotation.</text>
</comment>
<dbReference type="SUPFAM" id="SSF111331">
    <property type="entry name" value="NAD kinase/diacylglycerol kinase-like"/>
    <property type="match status" value="1"/>
</dbReference>
<feature type="binding site" evidence="8">
    <location>
        <position position="56"/>
    </location>
    <ligand>
        <name>NAD(+)</name>
        <dbReference type="ChEBI" id="CHEBI:57540"/>
    </ligand>
</feature>
<dbReference type="GO" id="GO:0005737">
    <property type="term" value="C:cytoplasm"/>
    <property type="evidence" value="ECO:0007669"/>
    <property type="project" value="UniProtKB-SubCell"/>
</dbReference>
<dbReference type="InterPro" id="IPR002504">
    <property type="entry name" value="NADK"/>
</dbReference>
<evidence type="ECO:0000256" key="5">
    <source>
        <dbReference type="ARBA" id="ARBA00022840"/>
    </source>
</evidence>
<feature type="binding site" evidence="8">
    <location>
        <begin position="160"/>
        <end position="165"/>
    </location>
    <ligand>
        <name>NAD(+)</name>
        <dbReference type="ChEBI" id="CHEBI:57540"/>
    </ligand>
</feature>
<dbReference type="GO" id="GO:0005524">
    <property type="term" value="F:ATP binding"/>
    <property type="evidence" value="ECO:0007669"/>
    <property type="project" value="UniProtKB-KW"/>
</dbReference>
<dbReference type="InterPro" id="IPR017438">
    <property type="entry name" value="ATP-NAD_kinase_N"/>
</dbReference>
<keyword evidence="2 8" id="KW-0808">Transferase</keyword>
<dbReference type="EC" id="2.7.1.23" evidence="8"/>
<accession>A0A0A7GF45</accession>
<comment type="similarity">
    <text evidence="8">Belongs to the NAD kinase family.</text>
</comment>
<feature type="binding site" evidence="8">
    <location>
        <begin position="119"/>
        <end position="120"/>
    </location>
    <ligand>
        <name>NAD(+)</name>
        <dbReference type="ChEBI" id="CHEBI:57540"/>
    </ligand>
</feature>
<dbReference type="HAMAP" id="MF_00361">
    <property type="entry name" value="NAD_kinase"/>
    <property type="match status" value="1"/>
</dbReference>
<feature type="binding site" evidence="8">
    <location>
        <position position="147"/>
    </location>
    <ligand>
        <name>NAD(+)</name>
        <dbReference type="ChEBI" id="CHEBI:57540"/>
    </ligand>
</feature>
<organism evidence="9 10">
    <name type="scientific">Geoglobus acetivorans</name>
    <dbReference type="NCBI Taxonomy" id="565033"/>
    <lineage>
        <taxon>Archaea</taxon>
        <taxon>Methanobacteriati</taxon>
        <taxon>Methanobacteriota</taxon>
        <taxon>Archaeoglobi</taxon>
        <taxon>Archaeoglobales</taxon>
        <taxon>Archaeoglobaceae</taxon>
        <taxon>Geoglobus</taxon>
    </lineage>
</organism>
<keyword evidence="7 8" id="KW-0520">NAD</keyword>
<dbReference type="GO" id="GO:0006741">
    <property type="term" value="P:NADP+ biosynthetic process"/>
    <property type="evidence" value="ECO:0007669"/>
    <property type="project" value="UniProtKB-UniRule"/>
</dbReference>
<dbReference type="GO" id="GO:0046872">
    <property type="term" value="F:metal ion binding"/>
    <property type="evidence" value="ECO:0007669"/>
    <property type="project" value="UniProtKB-UniRule"/>
</dbReference>